<dbReference type="NCBIfam" id="TIGR00861">
    <property type="entry name" value="MIP"/>
    <property type="match status" value="1"/>
</dbReference>
<reference evidence="11" key="1">
    <citation type="journal article" date="2019" name="Int. J. Syst. Evol. Microbiol.">
        <title>The Global Catalogue of Microorganisms (GCM) 10K type strain sequencing project: providing services to taxonomists for standard genome sequencing and annotation.</title>
        <authorList>
            <consortium name="The Broad Institute Genomics Platform"/>
            <consortium name="The Broad Institute Genome Sequencing Center for Infectious Disease"/>
            <person name="Wu L."/>
            <person name="Ma J."/>
        </authorList>
    </citation>
    <scope>NUCLEOTIDE SEQUENCE [LARGE SCALE GENOMIC DNA]</scope>
    <source>
        <strain evidence="11">CGMCC 1.15180</strain>
    </source>
</reference>
<evidence type="ECO:0000313" key="10">
    <source>
        <dbReference type="EMBL" id="MFD2037525.1"/>
    </source>
</evidence>
<evidence type="ECO:0000256" key="3">
    <source>
        <dbReference type="ARBA" id="ARBA00022448"/>
    </source>
</evidence>
<keyword evidence="3 8" id="KW-0813">Transport</keyword>
<dbReference type="InterPro" id="IPR034294">
    <property type="entry name" value="Aquaporin_transptr"/>
</dbReference>
<feature type="transmembrane region" description="Helical" evidence="9">
    <location>
        <begin position="32"/>
        <end position="54"/>
    </location>
</feature>
<dbReference type="NCBIfam" id="NF003838">
    <property type="entry name" value="PRK05420.1"/>
    <property type="match status" value="1"/>
</dbReference>
<keyword evidence="5 8" id="KW-0812">Transmembrane</keyword>
<keyword evidence="7 9" id="KW-0472">Membrane</keyword>
<comment type="similarity">
    <text evidence="2 8">Belongs to the MIP/aquaporin (TC 1.A.8) family.</text>
</comment>
<keyword evidence="11" id="KW-1185">Reference proteome</keyword>
<organism evidence="10 11">
    <name type="scientific">Belliella marina</name>
    <dbReference type="NCBI Taxonomy" id="1644146"/>
    <lineage>
        <taxon>Bacteria</taxon>
        <taxon>Pseudomonadati</taxon>
        <taxon>Bacteroidota</taxon>
        <taxon>Cytophagia</taxon>
        <taxon>Cytophagales</taxon>
        <taxon>Cyclobacteriaceae</taxon>
        <taxon>Belliella</taxon>
    </lineage>
</organism>
<name>A0ABW4VVF4_9BACT</name>
<evidence type="ECO:0000256" key="5">
    <source>
        <dbReference type="ARBA" id="ARBA00022692"/>
    </source>
</evidence>
<dbReference type="InterPro" id="IPR000425">
    <property type="entry name" value="MIP"/>
</dbReference>
<comment type="caution">
    <text evidence="10">The sequence shown here is derived from an EMBL/GenBank/DDBJ whole genome shotgun (WGS) entry which is preliminary data.</text>
</comment>
<feature type="transmembrane region" description="Helical" evidence="9">
    <location>
        <begin position="81"/>
        <end position="105"/>
    </location>
</feature>
<dbReference type="PRINTS" id="PR00783">
    <property type="entry name" value="MINTRINSICP"/>
</dbReference>
<evidence type="ECO:0000256" key="9">
    <source>
        <dbReference type="SAM" id="Phobius"/>
    </source>
</evidence>
<dbReference type="Pfam" id="PF00230">
    <property type="entry name" value="MIP"/>
    <property type="match status" value="1"/>
</dbReference>
<feature type="transmembrane region" description="Helical" evidence="9">
    <location>
        <begin position="203"/>
        <end position="225"/>
    </location>
</feature>
<dbReference type="PANTHER" id="PTHR19139">
    <property type="entry name" value="AQUAPORIN TRANSPORTER"/>
    <property type="match status" value="1"/>
</dbReference>
<evidence type="ECO:0000313" key="11">
    <source>
        <dbReference type="Proteomes" id="UP001597361"/>
    </source>
</evidence>
<dbReference type="SUPFAM" id="SSF81338">
    <property type="entry name" value="Aquaporin-like"/>
    <property type="match status" value="1"/>
</dbReference>
<evidence type="ECO:0000256" key="2">
    <source>
        <dbReference type="ARBA" id="ARBA00006175"/>
    </source>
</evidence>
<proteinExistence type="inferred from homology"/>
<evidence type="ECO:0000256" key="7">
    <source>
        <dbReference type="ARBA" id="ARBA00023136"/>
    </source>
</evidence>
<dbReference type="Proteomes" id="UP001597361">
    <property type="component" value="Unassembled WGS sequence"/>
</dbReference>
<evidence type="ECO:0000256" key="4">
    <source>
        <dbReference type="ARBA" id="ARBA00022475"/>
    </source>
</evidence>
<dbReference type="RefSeq" id="WP_376889469.1">
    <property type="nucleotide sequence ID" value="NZ_JBHUHR010000049.1"/>
</dbReference>
<evidence type="ECO:0000256" key="6">
    <source>
        <dbReference type="ARBA" id="ARBA00022989"/>
    </source>
</evidence>
<feature type="transmembrane region" description="Helical" evidence="9">
    <location>
        <begin position="159"/>
        <end position="178"/>
    </location>
</feature>
<dbReference type="EMBL" id="JBHUHR010000049">
    <property type="protein sequence ID" value="MFD2037525.1"/>
    <property type="molecule type" value="Genomic_DNA"/>
</dbReference>
<dbReference type="InterPro" id="IPR023271">
    <property type="entry name" value="Aquaporin-like"/>
</dbReference>
<keyword evidence="4" id="KW-1003">Cell membrane</keyword>
<dbReference type="PROSITE" id="PS00221">
    <property type="entry name" value="MIP"/>
    <property type="match status" value="1"/>
</dbReference>
<feature type="transmembrane region" description="Helical" evidence="9">
    <location>
        <begin position="125"/>
        <end position="147"/>
    </location>
</feature>
<evidence type="ECO:0000256" key="8">
    <source>
        <dbReference type="RuleBase" id="RU000477"/>
    </source>
</evidence>
<sequence length="231" mass="24182">MKNKMLAEFLGTFWLVFGGCGSALFAAAFPELGIGFVGVSIAFGLTVVAMAYGIGHISGTHLNPAVTIGLSISGRHSKNEVLPYILSQILGAVVSASLLYFILMGKDSFVVGGFASNGYGDLSPGGYNLASVFVAEALLTFFFLLVIIGATDKRAPHGFAGLAIGLTLTLIHLVSIPISNTSVNPARSISQAIFAETAALSQVWLFIVAPIIGAILAGMTYKFLFEKKVTQ</sequence>
<dbReference type="InterPro" id="IPR022357">
    <property type="entry name" value="MIP_CS"/>
</dbReference>
<dbReference type="CDD" id="cd00333">
    <property type="entry name" value="MIP"/>
    <property type="match status" value="1"/>
</dbReference>
<gene>
    <name evidence="10" type="primary">aqpZ</name>
    <name evidence="10" type="ORF">ACFSKL_22215</name>
</gene>
<comment type="subcellular location">
    <subcellularLocation>
        <location evidence="1">Cell membrane</location>
        <topology evidence="1">Multi-pass membrane protein</topology>
    </subcellularLocation>
</comment>
<dbReference type="Gene3D" id="1.20.1080.10">
    <property type="entry name" value="Glycerol uptake facilitator protein"/>
    <property type="match status" value="1"/>
</dbReference>
<dbReference type="PANTHER" id="PTHR19139:SF199">
    <property type="entry name" value="MIP17260P"/>
    <property type="match status" value="1"/>
</dbReference>
<protein>
    <submittedName>
        <fullName evidence="10">Aquaporin Z</fullName>
    </submittedName>
</protein>
<accession>A0ABW4VVF4</accession>
<evidence type="ECO:0000256" key="1">
    <source>
        <dbReference type="ARBA" id="ARBA00004651"/>
    </source>
</evidence>
<dbReference type="PROSITE" id="PS51257">
    <property type="entry name" value="PROKAR_LIPOPROTEIN"/>
    <property type="match status" value="1"/>
</dbReference>
<keyword evidence="6 9" id="KW-1133">Transmembrane helix</keyword>